<dbReference type="Gramene" id="Manes.03G044200.5.v8.1">
    <property type="protein sequence ID" value="Manes.03G044200.5.v8.1.CDS"/>
    <property type="gene ID" value="Manes.03G044200.v8.1"/>
</dbReference>
<dbReference type="InterPro" id="IPR033131">
    <property type="entry name" value="Pectinesterase_Asp_AS"/>
</dbReference>
<dbReference type="Pfam" id="PF04043">
    <property type="entry name" value="PMEI"/>
    <property type="match status" value="1"/>
</dbReference>
<evidence type="ECO:0000256" key="5">
    <source>
        <dbReference type="ARBA" id="ARBA00022512"/>
    </source>
</evidence>
<reference evidence="12 13" key="1">
    <citation type="submission" date="2016-02" db="EMBL/GenBank/DDBJ databases">
        <title>WGS assembly of Manihot esculenta.</title>
        <authorList>
            <person name="Bredeson J.V."/>
            <person name="Prochnik S.E."/>
            <person name="Lyons J.B."/>
            <person name="Schmutz J."/>
            <person name="Grimwood J."/>
            <person name="Vrebalov J."/>
            <person name="Bart R.S."/>
            <person name="Amuge T."/>
            <person name="Ferguson M.E."/>
            <person name="Green R."/>
            <person name="Putnam N."/>
            <person name="Stites J."/>
            <person name="Rounsley S."/>
            <person name="Rokhsar D.S."/>
        </authorList>
    </citation>
    <scope>NUCLEOTIDE SEQUENCE [LARGE SCALE GENOMIC DNA]</scope>
    <source>
        <strain evidence="13">cv. AM560-2</strain>
        <tissue evidence="12">Leaf</tissue>
    </source>
</reference>
<evidence type="ECO:0000313" key="12">
    <source>
        <dbReference type="EMBL" id="OAY54050.1"/>
    </source>
</evidence>
<keyword evidence="10" id="KW-0472">Membrane</keyword>
<keyword evidence="7 9" id="KW-0063">Aspartyl esterase</keyword>
<dbReference type="CDD" id="cd15798">
    <property type="entry name" value="PMEI-like_3"/>
    <property type="match status" value="1"/>
</dbReference>
<dbReference type="STRING" id="3983.A0A251L789"/>
<dbReference type="GO" id="GO:0046910">
    <property type="term" value="F:pectinesterase inhibitor activity"/>
    <property type="evidence" value="ECO:0000318"/>
    <property type="project" value="GO_Central"/>
</dbReference>
<evidence type="ECO:0000256" key="6">
    <source>
        <dbReference type="ARBA" id="ARBA00022801"/>
    </source>
</evidence>
<dbReference type="OMA" id="ACTNTLY"/>
<dbReference type="GO" id="GO:0045490">
    <property type="term" value="P:pectin catabolic process"/>
    <property type="evidence" value="ECO:0007669"/>
    <property type="project" value="UniProtKB-UniRule"/>
</dbReference>
<feature type="active site" evidence="8">
    <location>
        <position position="426"/>
    </location>
</feature>
<proteinExistence type="inferred from homology"/>
<gene>
    <name evidence="12" type="ORF">MANES_03G044200</name>
</gene>
<keyword evidence="5" id="KW-0964">Secreted</keyword>
<accession>A0A251L789</accession>
<dbReference type="PROSITE" id="PS00503">
    <property type="entry name" value="PECTINESTERASE_2"/>
    <property type="match status" value="1"/>
</dbReference>
<dbReference type="PANTHER" id="PTHR31707">
    <property type="entry name" value="PECTINESTERASE"/>
    <property type="match status" value="1"/>
</dbReference>
<dbReference type="GO" id="GO:0030599">
    <property type="term" value="F:pectinesterase activity"/>
    <property type="evidence" value="ECO:0000318"/>
    <property type="project" value="GO_Central"/>
</dbReference>
<dbReference type="InterPro" id="IPR035513">
    <property type="entry name" value="Invertase/methylesterase_inhib"/>
</dbReference>
<dbReference type="InterPro" id="IPR006501">
    <property type="entry name" value="Pectinesterase_inhib_dom"/>
</dbReference>
<dbReference type="Proteomes" id="UP000091857">
    <property type="component" value="Chromosome 3"/>
</dbReference>
<dbReference type="OrthoDB" id="2019149at2759"/>
<evidence type="ECO:0000256" key="1">
    <source>
        <dbReference type="ARBA" id="ARBA00004191"/>
    </source>
</evidence>
<evidence type="ECO:0000256" key="7">
    <source>
        <dbReference type="ARBA" id="ARBA00023085"/>
    </source>
</evidence>
<protein>
    <recommendedName>
        <fullName evidence="9">Pectinesterase</fullName>
        <ecNumber evidence="9">3.1.1.11</ecNumber>
    </recommendedName>
</protein>
<dbReference type="UniPathway" id="UPA00545">
    <property type="reaction ID" value="UER00823"/>
</dbReference>
<keyword evidence="10" id="KW-0812">Transmembrane</keyword>
<dbReference type="SUPFAM" id="SSF101148">
    <property type="entry name" value="Plant invertase/pectin methylesterase inhibitor"/>
    <property type="match status" value="1"/>
</dbReference>
<dbReference type="SUPFAM" id="SSF51126">
    <property type="entry name" value="Pectin lyase-like"/>
    <property type="match status" value="1"/>
</dbReference>
<dbReference type="AlphaFoldDB" id="A0A251L789"/>
<evidence type="ECO:0000256" key="9">
    <source>
        <dbReference type="RuleBase" id="RU000589"/>
    </source>
</evidence>
<evidence type="ECO:0000259" key="11">
    <source>
        <dbReference type="SMART" id="SM00856"/>
    </source>
</evidence>
<feature type="domain" description="Pectinesterase inhibitor" evidence="11">
    <location>
        <begin position="65"/>
        <end position="229"/>
    </location>
</feature>
<evidence type="ECO:0000256" key="2">
    <source>
        <dbReference type="ARBA" id="ARBA00005184"/>
    </source>
</evidence>
<dbReference type="InterPro" id="IPR000070">
    <property type="entry name" value="Pectinesterase_cat"/>
</dbReference>
<comment type="similarity">
    <text evidence="3">In the N-terminal section; belongs to the PMEI family.</text>
</comment>
<dbReference type="EMBL" id="CM004389">
    <property type="protein sequence ID" value="OAY54049.1"/>
    <property type="molecule type" value="Genomic_DNA"/>
</dbReference>
<keyword evidence="10" id="KW-1133">Transmembrane helix</keyword>
<dbReference type="EC" id="3.1.1.11" evidence="9"/>
<dbReference type="SMART" id="SM00856">
    <property type="entry name" value="PMEI"/>
    <property type="match status" value="1"/>
</dbReference>
<dbReference type="Pfam" id="PF01095">
    <property type="entry name" value="Pectinesterase"/>
    <property type="match status" value="1"/>
</dbReference>
<dbReference type="FunFam" id="2.160.20.10:FF:000001">
    <property type="entry name" value="Pectinesterase"/>
    <property type="match status" value="1"/>
</dbReference>
<evidence type="ECO:0000256" key="8">
    <source>
        <dbReference type="PROSITE-ProRule" id="PRU10040"/>
    </source>
</evidence>
<evidence type="ECO:0000256" key="4">
    <source>
        <dbReference type="ARBA" id="ARBA00007786"/>
    </source>
</evidence>
<dbReference type="Gene3D" id="2.160.20.10">
    <property type="entry name" value="Single-stranded right-handed beta-helix, Pectin lyase-like"/>
    <property type="match status" value="1"/>
</dbReference>
<comment type="catalytic activity">
    <reaction evidence="9">
        <text>[(1-&gt;4)-alpha-D-galacturonosyl methyl ester](n) + n H2O = [(1-&gt;4)-alpha-D-galacturonosyl](n) + n methanol + n H(+)</text>
        <dbReference type="Rhea" id="RHEA:22380"/>
        <dbReference type="Rhea" id="RHEA-COMP:14570"/>
        <dbReference type="Rhea" id="RHEA-COMP:14573"/>
        <dbReference type="ChEBI" id="CHEBI:15377"/>
        <dbReference type="ChEBI" id="CHEBI:15378"/>
        <dbReference type="ChEBI" id="CHEBI:17790"/>
        <dbReference type="ChEBI" id="CHEBI:140522"/>
        <dbReference type="ChEBI" id="CHEBI:140523"/>
        <dbReference type="EC" id="3.1.1.11"/>
    </reaction>
</comment>
<dbReference type="Gramene" id="Manes.03G044200.6.v8.1">
    <property type="protein sequence ID" value="Manes.03G044200.6.v8.1.CDS"/>
    <property type="gene ID" value="Manes.03G044200.v8.1"/>
</dbReference>
<dbReference type="Gramene" id="Manes.03G044200.3.v8.1">
    <property type="protein sequence ID" value="Manes.03G044200.3.v8.1.CDS"/>
    <property type="gene ID" value="Manes.03G044200.v8.1"/>
</dbReference>
<evidence type="ECO:0000256" key="10">
    <source>
        <dbReference type="SAM" id="Phobius"/>
    </source>
</evidence>
<evidence type="ECO:0000313" key="13">
    <source>
        <dbReference type="Proteomes" id="UP000091857"/>
    </source>
</evidence>
<comment type="similarity">
    <text evidence="4">In the C-terminal section; belongs to the pectinesterase family.</text>
</comment>
<keyword evidence="6 9" id="KW-0378">Hydrolase</keyword>
<dbReference type="Gene3D" id="1.20.140.40">
    <property type="entry name" value="Invertase/pectin methylesterase inhibitor family protein"/>
    <property type="match status" value="1"/>
</dbReference>
<comment type="subcellular location">
    <subcellularLocation>
        <location evidence="1">Secreted</location>
        <location evidence="1">Cell wall</location>
    </subcellularLocation>
</comment>
<dbReference type="InterPro" id="IPR011050">
    <property type="entry name" value="Pectin_lyase_fold/virulence"/>
</dbReference>
<keyword evidence="13" id="KW-1185">Reference proteome</keyword>
<organism evidence="12 13">
    <name type="scientific">Manihot esculenta</name>
    <name type="common">Cassava</name>
    <name type="synonym">Jatropha manihot</name>
    <dbReference type="NCBI Taxonomy" id="3983"/>
    <lineage>
        <taxon>Eukaryota</taxon>
        <taxon>Viridiplantae</taxon>
        <taxon>Streptophyta</taxon>
        <taxon>Embryophyta</taxon>
        <taxon>Tracheophyta</taxon>
        <taxon>Spermatophyta</taxon>
        <taxon>Magnoliopsida</taxon>
        <taxon>eudicotyledons</taxon>
        <taxon>Gunneridae</taxon>
        <taxon>Pentapetalae</taxon>
        <taxon>rosids</taxon>
        <taxon>fabids</taxon>
        <taxon>Malpighiales</taxon>
        <taxon>Euphorbiaceae</taxon>
        <taxon>Crotonoideae</taxon>
        <taxon>Manihoteae</taxon>
        <taxon>Manihot</taxon>
    </lineage>
</organism>
<comment type="pathway">
    <text evidence="2 9">Glycan metabolism; pectin degradation; 2-dehydro-3-deoxy-D-gluconate from pectin: step 1/5.</text>
</comment>
<dbReference type="GO" id="GO:0042545">
    <property type="term" value="P:cell wall modification"/>
    <property type="evidence" value="ECO:0007669"/>
    <property type="project" value="UniProtKB-UniRule"/>
</dbReference>
<dbReference type="EMBL" id="CM004389">
    <property type="protein sequence ID" value="OAY54050.1"/>
    <property type="molecule type" value="Genomic_DNA"/>
</dbReference>
<keyword evidence="5" id="KW-0134">Cell wall</keyword>
<dbReference type="NCBIfam" id="TIGR01614">
    <property type="entry name" value="PME_inhib"/>
    <property type="match status" value="1"/>
</dbReference>
<feature type="transmembrane region" description="Helical" evidence="10">
    <location>
        <begin position="21"/>
        <end position="40"/>
    </location>
</feature>
<name>A0A251L789_MANES</name>
<dbReference type="InterPro" id="IPR012334">
    <property type="entry name" value="Pectin_lyas_fold"/>
</dbReference>
<sequence length="590" mass="66535">MAIIFKNSSSPSKDSTRTHQKIAALFIFFTLTTLLLASFFRESFLDSREKQGLSDPAASATPTPIPHPIIRTACSRTLYPSLCFNTLSSIPISKNFITLRYILEFTMDAAEKSAARARTHVLGFFTFQDLISQEKNALNDCVEMLDQTLYELGLAMDDLHAFPASIGHLHLLYANIKTLLSAAMTNQHTCIDGFSDLDESAFENRKDLKVKLHHLFAPITRTISNCLSIITYMEAINESRIMNDHQMFVKKISPNRFPAWISSSDRILMERRRNMKPNITVASDGSGDYRLIAEAIKMAPERSKNRFVIKIKAGVYNENVKITREKINIMLIGDGMTKTIIKGSKNFVDGFSTFDSATLTVAGDKFLARDLTIINTSGPQKYQAVAARVTSNSAFYRCNFSSYQDALFAHSLRQFYRECTIQGTIDFIFGNAAAIFQNCLILVRKPIPGQSNMITAQGRRDPNQNTGFSLQNCTILAAPDLKSAKRQHISTFLGRPWGNHSRTVVMKSYLGDLIHPQGWYTWDNYSSLDTVEYIEHLNYGPGSNTRHRVTWKGYKKNCSEEKARQFTVGKFLHEADHWLESTGFPLFTGS</sequence>
<evidence type="ECO:0000256" key="3">
    <source>
        <dbReference type="ARBA" id="ARBA00006027"/>
    </source>
</evidence>